<keyword evidence="2" id="KW-1185">Reference proteome</keyword>
<feature type="non-terminal residue" evidence="1">
    <location>
        <position position="1"/>
    </location>
</feature>
<dbReference type="EMBL" id="JACXVP010000006">
    <property type="protein sequence ID" value="KAG5599399.1"/>
    <property type="molecule type" value="Genomic_DNA"/>
</dbReference>
<proteinExistence type="predicted"/>
<protein>
    <submittedName>
        <fullName evidence="1">Uncharacterized protein</fullName>
    </submittedName>
</protein>
<sequence>YGTGDHPLRLNLISTHSLGHKSSGLRFATSLSGKPKTHEWLCICNYKTFRLNQNHYTSENSAARSFGEVSRCRRMTSATRYSSVCLIAVLCFPLAPSRFGPLGGIQTQVHSFKKGVSNSATQDSIMNIHNKIQITYANINYALKYSNCDTPLLDILMLAILATCASSSSTKSI</sequence>
<reference evidence="1 2" key="1">
    <citation type="submission" date="2020-09" db="EMBL/GenBank/DDBJ databases">
        <title>De no assembly of potato wild relative species, Solanum commersonii.</title>
        <authorList>
            <person name="Cho K."/>
        </authorList>
    </citation>
    <scope>NUCLEOTIDE SEQUENCE [LARGE SCALE GENOMIC DNA]</scope>
    <source>
        <strain evidence="1">LZ3.2</strain>
        <tissue evidence="1">Leaf</tissue>
    </source>
</reference>
<dbReference type="Proteomes" id="UP000824120">
    <property type="component" value="Chromosome 6"/>
</dbReference>
<evidence type="ECO:0000313" key="2">
    <source>
        <dbReference type="Proteomes" id="UP000824120"/>
    </source>
</evidence>
<accession>A0A9J5YHW9</accession>
<name>A0A9J5YHW9_SOLCO</name>
<evidence type="ECO:0000313" key="1">
    <source>
        <dbReference type="EMBL" id="KAG5599399.1"/>
    </source>
</evidence>
<gene>
    <name evidence="1" type="ORF">H5410_030769</name>
</gene>
<dbReference type="AlphaFoldDB" id="A0A9J5YHW9"/>
<comment type="caution">
    <text evidence="1">The sequence shown here is derived from an EMBL/GenBank/DDBJ whole genome shotgun (WGS) entry which is preliminary data.</text>
</comment>
<organism evidence="1 2">
    <name type="scientific">Solanum commersonii</name>
    <name type="common">Commerson's wild potato</name>
    <name type="synonym">Commerson's nightshade</name>
    <dbReference type="NCBI Taxonomy" id="4109"/>
    <lineage>
        <taxon>Eukaryota</taxon>
        <taxon>Viridiplantae</taxon>
        <taxon>Streptophyta</taxon>
        <taxon>Embryophyta</taxon>
        <taxon>Tracheophyta</taxon>
        <taxon>Spermatophyta</taxon>
        <taxon>Magnoliopsida</taxon>
        <taxon>eudicotyledons</taxon>
        <taxon>Gunneridae</taxon>
        <taxon>Pentapetalae</taxon>
        <taxon>asterids</taxon>
        <taxon>lamiids</taxon>
        <taxon>Solanales</taxon>
        <taxon>Solanaceae</taxon>
        <taxon>Solanoideae</taxon>
        <taxon>Solaneae</taxon>
        <taxon>Solanum</taxon>
    </lineage>
</organism>